<dbReference type="AlphaFoldDB" id="A0A9N9FTS1"/>
<keyword evidence="5" id="KW-1185">Reference proteome</keyword>
<evidence type="ECO:0000259" key="3">
    <source>
        <dbReference type="PROSITE" id="PS50966"/>
    </source>
</evidence>
<keyword evidence="1" id="KW-0479">Metal-binding</keyword>
<dbReference type="Proteomes" id="UP000789759">
    <property type="component" value="Unassembled WGS sequence"/>
</dbReference>
<dbReference type="EMBL" id="CAJVQA010002775">
    <property type="protein sequence ID" value="CAG8556992.1"/>
    <property type="molecule type" value="Genomic_DNA"/>
</dbReference>
<keyword evidence="1" id="KW-0863">Zinc-finger</keyword>
<feature type="region of interest" description="Disordered" evidence="2">
    <location>
        <begin position="205"/>
        <end position="237"/>
    </location>
</feature>
<dbReference type="InterPro" id="IPR007527">
    <property type="entry name" value="Znf_SWIM"/>
</dbReference>
<reference evidence="4" key="1">
    <citation type="submission" date="2021-06" db="EMBL/GenBank/DDBJ databases">
        <authorList>
            <person name="Kallberg Y."/>
            <person name="Tangrot J."/>
            <person name="Rosling A."/>
        </authorList>
    </citation>
    <scope>NUCLEOTIDE SEQUENCE</scope>
    <source>
        <strain evidence="4">FL966</strain>
    </source>
</reference>
<organism evidence="4 5">
    <name type="scientific">Cetraspora pellucida</name>
    <dbReference type="NCBI Taxonomy" id="1433469"/>
    <lineage>
        <taxon>Eukaryota</taxon>
        <taxon>Fungi</taxon>
        <taxon>Fungi incertae sedis</taxon>
        <taxon>Mucoromycota</taxon>
        <taxon>Glomeromycotina</taxon>
        <taxon>Glomeromycetes</taxon>
        <taxon>Diversisporales</taxon>
        <taxon>Gigasporaceae</taxon>
        <taxon>Cetraspora</taxon>
    </lineage>
</organism>
<evidence type="ECO:0000313" key="4">
    <source>
        <dbReference type="EMBL" id="CAG8556992.1"/>
    </source>
</evidence>
<sequence length="294" mass="34012">MTTNNLTERMHKTVEARRSGTQTVISFIERLYGIKIFRDSLIQNELGETSFNAEITEKIDAMINKLVNRDNINKLANYYLVNIISGECTCYDYIWNGPYHDVCKHVHATRLYIELLHGRLQVQDVKQSLVKFFKDKEHAIALEKKNHIIYNGTIDEAYQEILRLFNYVGNDIFFSADQKIAAQDPFRPISNMQIPMTLDNFQESVSSQSIDNSTTSDQVNSVQNYNNTPGDEKENDSTLAIKRSLEELFLEKKCFWNPKEFTNIVVTKKLCLDDDPTENGLKMMLFESKNILPI</sequence>
<evidence type="ECO:0000256" key="2">
    <source>
        <dbReference type="SAM" id="MobiDB-lite"/>
    </source>
</evidence>
<proteinExistence type="predicted"/>
<dbReference type="GO" id="GO:0008270">
    <property type="term" value="F:zinc ion binding"/>
    <property type="evidence" value="ECO:0007669"/>
    <property type="project" value="UniProtKB-KW"/>
</dbReference>
<feature type="compositionally biased region" description="Polar residues" evidence="2">
    <location>
        <begin position="205"/>
        <end position="229"/>
    </location>
</feature>
<feature type="domain" description="SWIM-type" evidence="3">
    <location>
        <begin position="79"/>
        <end position="114"/>
    </location>
</feature>
<dbReference type="OrthoDB" id="2404417at2759"/>
<protein>
    <submittedName>
        <fullName evidence="4">17812_t:CDS:1</fullName>
    </submittedName>
</protein>
<keyword evidence="1" id="KW-0862">Zinc</keyword>
<accession>A0A9N9FTS1</accession>
<comment type="caution">
    <text evidence="4">The sequence shown here is derived from an EMBL/GenBank/DDBJ whole genome shotgun (WGS) entry which is preliminary data.</text>
</comment>
<dbReference type="PROSITE" id="PS50966">
    <property type="entry name" value="ZF_SWIM"/>
    <property type="match status" value="1"/>
</dbReference>
<evidence type="ECO:0000313" key="5">
    <source>
        <dbReference type="Proteomes" id="UP000789759"/>
    </source>
</evidence>
<name>A0A9N9FTS1_9GLOM</name>
<evidence type="ECO:0000256" key="1">
    <source>
        <dbReference type="PROSITE-ProRule" id="PRU00325"/>
    </source>
</evidence>
<gene>
    <name evidence="4" type="ORF">CPELLU_LOCUS5021</name>
</gene>